<dbReference type="EMBL" id="OVEO01000006">
    <property type="protein sequence ID" value="SPQ96752.1"/>
    <property type="molecule type" value="Genomic_DNA"/>
</dbReference>
<dbReference type="Gene3D" id="1.10.10.10">
    <property type="entry name" value="Winged helix-like DNA-binding domain superfamily/Winged helix DNA-binding domain"/>
    <property type="match status" value="1"/>
</dbReference>
<dbReference type="Pfam" id="PF08653">
    <property type="entry name" value="DASH_Dam1"/>
    <property type="match status" value="1"/>
</dbReference>
<evidence type="ECO:0000313" key="4">
    <source>
        <dbReference type="Proteomes" id="UP000290189"/>
    </source>
</evidence>
<keyword evidence="2" id="KW-0496">Mitochondrion</keyword>
<organism evidence="1 3">
    <name type="scientific">Plasmodiophora brassicae</name>
    <name type="common">Clubroot disease agent</name>
    <dbReference type="NCBI Taxonomy" id="37360"/>
    <lineage>
        <taxon>Eukaryota</taxon>
        <taxon>Sar</taxon>
        <taxon>Rhizaria</taxon>
        <taxon>Endomyxa</taxon>
        <taxon>Phytomyxea</taxon>
        <taxon>Plasmodiophorida</taxon>
        <taxon>Plasmodiophoridae</taxon>
        <taxon>Plasmodiophora</taxon>
    </lineage>
</organism>
<dbReference type="GO" id="GO:0042729">
    <property type="term" value="C:DASH complex"/>
    <property type="evidence" value="ECO:0007669"/>
    <property type="project" value="InterPro"/>
</dbReference>
<dbReference type="Proteomes" id="UP000290189">
    <property type="component" value="Unassembled WGS sequence"/>
</dbReference>
<protein>
    <submittedName>
        <fullName evidence="1">Uncharacterized protein</fullName>
    </submittedName>
</protein>
<evidence type="ECO:0000313" key="3">
    <source>
        <dbReference type="Proteomes" id="UP000039324"/>
    </source>
</evidence>
<sequence>MIGLSDVPGHIWTIFGFPHGGMDDQRLSRRLASLAHATSGLANATNQLQAQVASLDEAHGNLARFNSAFGNFLDGLDVYASTLTFAPLPAKRPVQVKVPAPEVELRFEPEDEPVEPEPEVAKVAVAPVQVKRKPFKVPLKYRNSAERKKLETLMDILANHPNGLCLSEIVRECALSLIKAKEYLASLMKLGCVQRIKLKKGLTYVIKPDS</sequence>
<dbReference type="OrthoDB" id="165501at2759"/>
<evidence type="ECO:0000313" key="1">
    <source>
        <dbReference type="EMBL" id="CEO94404.1"/>
    </source>
</evidence>
<dbReference type="OMA" id="WTWERHV"/>
<dbReference type="InterPro" id="IPR036388">
    <property type="entry name" value="WH-like_DNA-bd_sf"/>
</dbReference>
<keyword evidence="3" id="KW-1185">Reference proteome</keyword>
<dbReference type="EMBL" id="CDSF01000001">
    <property type="protein sequence ID" value="CEO94404.1"/>
    <property type="molecule type" value="Genomic_DNA"/>
</dbReference>
<dbReference type="AlphaFoldDB" id="A0A0G4IGU8"/>
<accession>A0A0G4IGU8</accession>
<gene>
    <name evidence="1" type="ORF">PBRA_000189</name>
    <name evidence="2" type="ORF">PLBR_LOCUS3967</name>
</gene>
<geneLocation type="mitochondrion" evidence="2"/>
<proteinExistence type="predicted"/>
<reference evidence="2 4" key="2">
    <citation type="submission" date="2018-03" db="EMBL/GenBank/DDBJ databases">
        <authorList>
            <person name="Fogelqvist J."/>
        </authorList>
    </citation>
    <scope>NUCLEOTIDE SEQUENCE [LARGE SCALE GENOMIC DNA]</scope>
</reference>
<dbReference type="GO" id="GO:0008608">
    <property type="term" value="P:attachment of spindle microtubules to kinetochore"/>
    <property type="evidence" value="ECO:0007669"/>
    <property type="project" value="InterPro"/>
</dbReference>
<dbReference type="InterPro" id="IPR013962">
    <property type="entry name" value="DASH_Dam1"/>
</dbReference>
<reference evidence="1 3" key="1">
    <citation type="submission" date="2015-02" db="EMBL/GenBank/DDBJ databases">
        <authorList>
            <person name="Chooi Y.-H."/>
        </authorList>
    </citation>
    <scope>NUCLEOTIDE SEQUENCE [LARGE SCALE GENOMIC DNA]</scope>
    <source>
        <strain evidence="1">E3</strain>
    </source>
</reference>
<name>A0A0G4IGU8_PLABS</name>
<evidence type="ECO:0000313" key="2">
    <source>
        <dbReference type="EMBL" id="SPQ96752.1"/>
    </source>
</evidence>
<dbReference type="Proteomes" id="UP000039324">
    <property type="component" value="Unassembled WGS sequence"/>
</dbReference>
<dbReference type="GO" id="GO:0072686">
    <property type="term" value="C:mitotic spindle"/>
    <property type="evidence" value="ECO:0007669"/>
    <property type="project" value="InterPro"/>
</dbReference>